<sequence>MDLTNLTWRKASRSGENGGNCIELAGLVWRKGGRSGENGGDCVELAGLTWRKSAHSGSNGGDCVELAGAVGVVAVRDSKDPDGPVLLLTRAALRTAVQSVAEVR</sequence>
<dbReference type="Pfam" id="PF04149">
    <property type="entry name" value="DUF397"/>
    <property type="match status" value="2"/>
</dbReference>
<dbReference type="Proteomes" id="UP000529783">
    <property type="component" value="Unassembled WGS sequence"/>
</dbReference>
<feature type="domain" description="DUF397" evidence="1">
    <location>
        <begin position="48"/>
        <end position="100"/>
    </location>
</feature>
<keyword evidence="3" id="KW-1185">Reference proteome</keyword>
<proteinExistence type="predicted"/>
<comment type="caution">
    <text evidence="2">The sequence shown here is derived from an EMBL/GenBank/DDBJ whole genome shotgun (WGS) entry which is preliminary data.</text>
</comment>
<dbReference type="AlphaFoldDB" id="A0A7Y9EI36"/>
<protein>
    <recommendedName>
        <fullName evidence="1">DUF397 domain-containing protein</fullName>
    </recommendedName>
</protein>
<dbReference type="RefSeq" id="WP_179845034.1">
    <property type="nucleotide sequence ID" value="NZ_JACCBA010000001.1"/>
</dbReference>
<name>A0A7Y9EI36_9ACTN</name>
<evidence type="ECO:0000313" key="3">
    <source>
        <dbReference type="Proteomes" id="UP000529783"/>
    </source>
</evidence>
<dbReference type="InterPro" id="IPR007278">
    <property type="entry name" value="DUF397"/>
</dbReference>
<dbReference type="EMBL" id="JACCBA010000001">
    <property type="protein sequence ID" value="NYD48057.1"/>
    <property type="molecule type" value="Genomic_DNA"/>
</dbReference>
<accession>A0A7Y9EI36</accession>
<evidence type="ECO:0000259" key="1">
    <source>
        <dbReference type="Pfam" id="PF04149"/>
    </source>
</evidence>
<evidence type="ECO:0000313" key="2">
    <source>
        <dbReference type="EMBL" id="NYD48057.1"/>
    </source>
</evidence>
<organism evidence="2 3">
    <name type="scientific">Actinomadura luteofluorescens</name>
    <dbReference type="NCBI Taxonomy" id="46163"/>
    <lineage>
        <taxon>Bacteria</taxon>
        <taxon>Bacillati</taxon>
        <taxon>Actinomycetota</taxon>
        <taxon>Actinomycetes</taxon>
        <taxon>Streptosporangiales</taxon>
        <taxon>Thermomonosporaceae</taxon>
        <taxon>Actinomadura</taxon>
    </lineage>
</organism>
<feature type="domain" description="DUF397" evidence="1">
    <location>
        <begin position="6"/>
        <end position="25"/>
    </location>
</feature>
<gene>
    <name evidence="2" type="ORF">BJY14_004040</name>
</gene>
<reference evidence="2 3" key="1">
    <citation type="submission" date="2020-07" db="EMBL/GenBank/DDBJ databases">
        <title>Sequencing the genomes of 1000 actinobacteria strains.</title>
        <authorList>
            <person name="Klenk H.-P."/>
        </authorList>
    </citation>
    <scope>NUCLEOTIDE SEQUENCE [LARGE SCALE GENOMIC DNA]</scope>
    <source>
        <strain evidence="2 3">DSM 40398</strain>
    </source>
</reference>